<dbReference type="GO" id="GO:0030866">
    <property type="term" value="P:cortical actin cytoskeleton organization"/>
    <property type="evidence" value="ECO:0007669"/>
    <property type="project" value="TreeGrafter"/>
</dbReference>
<dbReference type="EMBL" id="LUCM01007114">
    <property type="protein sequence ID" value="KAA0190408.1"/>
    <property type="molecule type" value="Genomic_DNA"/>
</dbReference>
<name>A0A8E0VIM1_9TREM</name>
<organism evidence="2 3">
    <name type="scientific">Fasciolopsis buskii</name>
    <dbReference type="NCBI Taxonomy" id="27845"/>
    <lineage>
        <taxon>Eukaryota</taxon>
        <taxon>Metazoa</taxon>
        <taxon>Spiralia</taxon>
        <taxon>Lophotrochozoa</taxon>
        <taxon>Platyhelminthes</taxon>
        <taxon>Trematoda</taxon>
        <taxon>Digenea</taxon>
        <taxon>Plagiorchiida</taxon>
        <taxon>Echinostomata</taxon>
        <taxon>Echinostomatoidea</taxon>
        <taxon>Fasciolidae</taxon>
        <taxon>Fasciolopsis</taxon>
    </lineage>
</organism>
<dbReference type="AlphaFoldDB" id="A0A8E0VIM1"/>
<dbReference type="GO" id="GO:0016477">
    <property type="term" value="P:cell migration"/>
    <property type="evidence" value="ECO:0007669"/>
    <property type="project" value="TreeGrafter"/>
</dbReference>
<dbReference type="Proteomes" id="UP000728185">
    <property type="component" value="Unassembled WGS sequence"/>
</dbReference>
<evidence type="ECO:0000256" key="1">
    <source>
        <dbReference type="ARBA" id="ARBA00037947"/>
    </source>
</evidence>
<reference evidence="2" key="1">
    <citation type="submission" date="2019-05" db="EMBL/GenBank/DDBJ databases">
        <title>Annotation for the trematode Fasciolopsis buski.</title>
        <authorList>
            <person name="Choi Y.-J."/>
        </authorList>
    </citation>
    <scope>NUCLEOTIDE SEQUENCE</scope>
    <source>
        <strain evidence="2">HT</strain>
        <tissue evidence="2">Whole worm</tissue>
    </source>
</reference>
<sequence>MTAHYTKWYVEHLIKHAYADHFVYSPLLKSFVTMVSPEVVRFRAEDFADLNELRALAELIGKYRENQLKYEPFPMLFSTPFYCHVIMARLKTSGSHFARR</sequence>
<dbReference type="GO" id="GO:0048812">
    <property type="term" value="P:neuron projection morphogenesis"/>
    <property type="evidence" value="ECO:0007669"/>
    <property type="project" value="TreeGrafter"/>
</dbReference>
<dbReference type="GO" id="GO:0030031">
    <property type="term" value="P:cell projection assembly"/>
    <property type="evidence" value="ECO:0007669"/>
    <property type="project" value="TreeGrafter"/>
</dbReference>
<dbReference type="PANTHER" id="PTHR12093">
    <property type="entry name" value="NCK-ASSOCIATED PROTEIN 1"/>
    <property type="match status" value="1"/>
</dbReference>
<dbReference type="PANTHER" id="PTHR12093:SF10">
    <property type="entry name" value="MEMBRANE-ASSOCIATED PROTEIN HEM"/>
    <property type="match status" value="1"/>
</dbReference>
<dbReference type="InterPro" id="IPR019137">
    <property type="entry name" value="Nck-associated_protein-1"/>
</dbReference>
<proteinExistence type="inferred from homology"/>
<evidence type="ECO:0000313" key="3">
    <source>
        <dbReference type="Proteomes" id="UP000728185"/>
    </source>
</evidence>
<evidence type="ECO:0000313" key="2">
    <source>
        <dbReference type="EMBL" id="KAA0190408.1"/>
    </source>
</evidence>
<keyword evidence="3" id="KW-1185">Reference proteome</keyword>
<dbReference type="Pfam" id="PF09735">
    <property type="entry name" value="Nckap1"/>
    <property type="match status" value="1"/>
</dbReference>
<protein>
    <submittedName>
        <fullName evidence="2">Uncharacterized protein</fullName>
    </submittedName>
</protein>
<dbReference type="OrthoDB" id="548214at2759"/>
<dbReference type="GO" id="GO:0031209">
    <property type="term" value="C:SCAR complex"/>
    <property type="evidence" value="ECO:0007669"/>
    <property type="project" value="TreeGrafter"/>
</dbReference>
<gene>
    <name evidence="2" type="ORF">FBUS_11617</name>
</gene>
<comment type="similarity">
    <text evidence="1">Belongs to the HEM-1/HEM-2 family.</text>
</comment>
<accession>A0A8E0VIM1</accession>
<comment type="caution">
    <text evidence="2">The sequence shown here is derived from an EMBL/GenBank/DDBJ whole genome shotgun (WGS) entry which is preliminary data.</text>
</comment>